<evidence type="ECO:0000256" key="3">
    <source>
        <dbReference type="SAM" id="MobiDB-lite"/>
    </source>
</evidence>
<feature type="domain" description="Phospholipid/glycerol acyltransferase" evidence="4">
    <location>
        <begin position="41"/>
        <end position="159"/>
    </location>
</feature>
<dbReference type="AlphaFoldDB" id="A0A2N4T2S3"/>
<evidence type="ECO:0000313" key="6">
    <source>
        <dbReference type="Proteomes" id="UP000234632"/>
    </source>
</evidence>
<feature type="compositionally biased region" description="Basic and acidic residues" evidence="3">
    <location>
        <begin position="193"/>
        <end position="211"/>
    </location>
</feature>
<accession>A0A2N4T2S3</accession>
<evidence type="ECO:0000256" key="1">
    <source>
        <dbReference type="ARBA" id="ARBA00022679"/>
    </source>
</evidence>
<reference evidence="5 6" key="1">
    <citation type="submission" date="2015-12" db="EMBL/GenBank/DDBJ databases">
        <authorList>
            <person name="Shamseldin A."/>
            <person name="Moawad H."/>
            <person name="Abd El-Rahim W.M."/>
            <person name="Sadowsky M.J."/>
        </authorList>
    </citation>
    <scope>NUCLEOTIDE SEQUENCE [LARGE SCALE GENOMIC DNA]</scope>
    <source>
        <strain evidence="5 6">S43</strain>
    </source>
</reference>
<sequence length="248" mass="26445">MSRAADRALFRVLAGIVRPAYRLVARVRWSGQEHLPASGGFVVAPNHLTELDPLTVAWALYDNGVLPRFLAKDSLFRVPVVGTLLRATGQVPVMRGTADAAAALTAARAVLDAGGAVVVYPEGTLTGDPDGWPMTGRTGAARLALAAGVPVVPVAHWGDQEVLGRDAAGRRRVSLVPRKDVRVRFGPPVDLSPWRRESPDLARPGSGDRDRLQEATAAIMRAVTAELAVLRGQPAPDRPWDARRGGRS</sequence>
<dbReference type="GO" id="GO:0005886">
    <property type="term" value="C:plasma membrane"/>
    <property type="evidence" value="ECO:0007669"/>
    <property type="project" value="TreeGrafter"/>
</dbReference>
<dbReference type="CDD" id="cd07989">
    <property type="entry name" value="LPLAT_AGPAT-like"/>
    <property type="match status" value="1"/>
</dbReference>
<name>A0A2N4T2S3_9MICC</name>
<evidence type="ECO:0000313" key="5">
    <source>
        <dbReference type="EMBL" id="PLC12534.1"/>
    </source>
</evidence>
<dbReference type="PANTHER" id="PTHR10434:SF55">
    <property type="entry name" value="POSSIBLE ACYLTRANSFERASE"/>
    <property type="match status" value="1"/>
</dbReference>
<dbReference type="SMART" id="SM00563">
    <property type="entry name" value="PlsC"/>
    <property type="match status" value="1"/>
</dbReference>
<keyword evidence="1 5" id="KW-0808">Transferase</keyword>
<dbReference type="PANTHER" id="PTHR10434">
    <property type="entry name" value="1-ACYL-SN-GLYCEROL-3-PHOSPHATE ACYLTRANSFERASE"/>
    <property type="match status" value="1"/>
</dbReference>
<dbReference type="Pfam" id="PF01553">
    <property type="entry name" value="Acyltransferase"/>
    <property type="match status" value="1"/>
</dbReference>
<comment type="caution">
    <text evidence="5">The sequence shown here is derived from an EMBL/GenBank/DDBJ whole genome shotgun (WGS) entry which is preliminary data.</text>
</comment>
<keyword evidence="2 5" id="KW-0012">Acyltransferase</keyword>
<dbReference type="SUPFAM" id="SSF69593">
    <property type="entry name" value="Glycerol-3-phosphate (1)-acyltransferase"/>
    <property type="match status" value="1"/>
</dbReference>
<feature type="region of interest" description="Disordered" evidence="3">
    <location>
        <begin position="189"/>
        <end position="211"/>
    </location>
</feature>
<gene>
    <name evidence="5" type="ORF">AUQ48_10260</name>
</gene>
<evidence type="ECO:0000259" key="4">
    <source>
        <dbReference type="SMART" id="SM00563"/>
    </source>
</evidence>
<dbReference type="GO" id="GO:0006654">
    <property type="term" value="P:phosphatidic acid biosynthetic process"/>
    <property type="evidence" value="ECO:0007669"/>
    <property type="project" value="TreeGrafter"/>
</dbReference>
<organism evidence="5 6">
    <name type="scientific">Kocuria flava</name>
    <dbReference type="NCBI Taxonomy" id="446860"/>
    <lineage>
        <taxon>Bacteria</taxon>
        <taxon>Bacillati</taxon>
        <taxon>Actinomycetota</taxon>
        <taxon>Actinomycetes</taxon>
        <taxon>Micrococcales</taxon>
        <taxon>Micrococcaceae</taxon>
        <taxon>Kocuria</taxon>
    </lineage>
</organism>
<dbReference type="InterPro" id="IPR002123">
    <property type="entry name" value="Plipid/glycerol_acylTrfase"/>
</dbReference>
<dbReference type="RefSeq" id="WP_101852112.1">
    <property type="nucleotide sequence ID" value="NZ_LOMZ01000001.1"/>
</dbReference>
<dbReference type="GO" id="GO:0003841">
    <property type="term" value="F:1-acylglycerol-3-phosphate O-acyltransferase activity"/>
    <property type="evidence" value="ECO:0007669"/>
    <property type="project" value="TreeGrafter"/>
</dbReference>
<protein>
    <submittedName>
        <fullName evidence="5">Acyl-phosphate glycerol 3-phosphate acyltransferase</fullName>
    </submittedName>
</protein>
<dbReference type="Proteomes" id="UP000234632">
    <property type="component" value="Unassembled WGS sequence"/>
</dbReference>
<dbReference type="EMBL" id="LOMZ01000001">
    <property type="protein sequence ID" value="PLC12534.1"/>
    <property type="molecule type" value="Genomic_DNA"/>
</dbReference>
<evidence type="ECO:0000256" key="2">
    <source>
        <dbReference type="ARBA" id="ARBA00023315"/>
    </source>
</evidence>
<proteinExistence type="predicted"/>